<dbReference type="Pfam" id="PF17917">
    <property type="entry name" value="RT_RNaseH"/>
    <property type="match status" value="1"/>
</dbReference>
<dbReference type="GO" id="GO:0004519">
    <property type="term" value="F:endonuclease activity"/>
    <property type="evidence" value="ECO:0007669"/>
    <property type="project" value="UniProtKB-KW"/>
</dbReference>
<dbReference type="Gene3D" id="1.10.340.70">
    <property type="match status" value="1"/>
</dbReference>
<evidence type="ECO:0000256" key="6">
    <source>
        <dbReference type="ARBA" id="ARBA00022918"/>
    </source>
</evidence>
<proteinExistence type="predicted"/>
<dbReference type="InterPro" id="IPR041373">
    <property type="entry name" value="RT_RNaseH"/>
</dbReference>
<keyword evidence="6" id="KW-0695">RNA-directed DNA polymerase</keyword>
<evidence type="ECO:0000256" key="7">
    <source>
        <dbReference type="SAM" id="MobiDB-lite"/>
    </source>
</evidence>
<dbReference type="AlphaFoldDB" id="A0A6G0QGQ6"/>
<evidence type="ECO:0000256" key="4">
    <source>
        <dbReference type="ARBA" id="ARBA00022759"/>
    </source>
</evidence>
<dbReference type="PANTHER" id="PTHR37984">
    <property type="entry name" value="PROTEIN CBG26694"/>
    <property type="match status" value="1"/>
</dbReference>
<evidence type="ECO:0000256" key="1">
    <source>
        <dbReference type="ARBA" id="ARBA00022679"/>
    </source>
</evidence>
<evidence type="ECO:0000259" key="8">
    <source>
        <dbReference type="Pfam" id="PF17917"/>
    </source>
</evidence>
<reference evidence="10 11" key="1">
    <citation type="submission" date="2018-09" db="EMBL/GenBank/DDBJ databases">
        <title>Genomic investigation of the strawberry pathogen Phytophthora fragariae indicates pathogenicity is determined by transcriptional variation in three key races.</title>
        <authorList>
            <person name="Adams T.M."/>
            <person name="Armitage A.D."/>
            <person name="Sobczyk M.K."/>
            <person name="Bates H.J."/>
            <person name="Dunwell J.M."/>
            <person name="Nellist C.F."/>
            <person name="Harrison R.J."/>
        </authorList>
    </citation>
    <scope>NUCLEOTIDE SEQUENCE [LARGE SCALE GENOMIC DNA]</scope>
    <source>
        <strain evidence="10 11">NOV-77</strain>
    </source>
</reference>
<gene>
    <name evidence="10" type="ORF">PF008_g26557</name>
</gene>
<dbReference type="Pfam" id="PF17921">
    <property type="entry name" value="Integrase_H2C2"/>
    <property type="match status" value="1"/>
</dbReference>
<evidence type="ECO:0000256" key="3">
    <source>
        <dbReference type="ARBA" id="ARBA00022722"/>
    </source>
</evidence>
<evidence type="ECO:0000313" key="10">
    <source>
        <dbReference type="EMBL" id="KAE9286879.1"/>
    </source>
</evidence>
<sequence length="264" mass="29637">MVTDHIALKWLMTATEPAGRLHRWALTLQEYDFAIEYRPGRENRVADALSRSPGVVEREEQRDSGAGNDEVAVSRAEADPGPDKDTGHPILVAAVQQLEDGNDPVQKMAVYAQDYYAVDALVREGLEETTVRRVEAAGLGIVQFTDADIQREQQKSAMVRKLKEKGSYRGQRVYQKADGLVYAQVAENEERVVLPVVFWALAFKEAHDSIWSGHLRGPQTYARVAQLYRWPRMREAVHDWVAACQDCGSRKAKPKVAVPPLRSV</sequence>
<evidence type="ECO:0000259" key="9">
    <source>
        <dbReference type="Pfam" id="PF17921"/>
    </source>
</evidence>
<accession>A0A6G0QGQ6</accession>
<evidence type="ECO:0000256" key="2">
    <source>
        <dbReference type="ARBA" id="ARBA00022695"/>
    </source>
</evidence>
<keyword evidence="3" id="KW-0540">Nuclease</keyword>
<dbReference type="InterPro" id="IPR041588">
    <property type="entry name" value="Integrase_H2C2"/>
</dbReference>
<keyword evidence="4" id="KW-0255">Endonuclease</keyword>
<dbReference type="GO" id="GO:0003964">
    <property type="term" value="F:RNA-directed DNA polymerase activity"/>
    <property type="evidence" value="ECO:0007669"/>
    <property type="project" value="UniProtKB-KW"/>
</dbReference>
<dbReference type="Proteomes" id="UP000486351">
    <property type="component" value="Unassembled WGS sequence"/>
</dbReference>
<name>A0A6G0QGQ6_9STRA</name>
<organism evidence="10 11">
    <name type="scientific">Phytophthora fragariae</name>
    <dbReference type="NCBI Taxonomy" id="53985"/>
    <lineage>
        <taxon>Eukaryota</taxon>
        <taxon>Sar</taxon>
        <taxon>Stramenopiles</taxon>
        <taxon>Oomycota</taxon>
        <taxon>Peronosporomycetes</taxon>
        <taxon>Peronosporales</taxon>
        <taxon>Peronosporaceae</taxon>
        <taxon>Phytophthora</taxon>
    </lineage>
</organism>
<dbReference type="GO" id="GO:0016787">
    <property type="term" value="F:hydrolase activity"/>
    <property type="evidence" value="ECO:0007669"/>
    <property type="project" value="UniProtKB-KW"/>
</dbReference>
<comment type="caution">
    <text evidence="10">The sequence shown here is derived from an EMBL/GenBank/DDBJ whole genome shotgun (WGS) entry which is preliminary data.</text>
</comment>
<feature type="region of interest" description="Disordered" evidence="7">
    <location>
        <begin position="46"/>
        <end position="87"/>
    </location>
</feature>
<dbReference type="InterPro" id="IPR050951">
    <property type="entry name" value="Retrovirus_Pol_polyprotein"/>
</dbReference>
<feature type="compositionally biased region" description="Basic and acidic residues" evidence="7">
    <location>
        <begin position="76"/>
        <end position="87"/>
    </location>
</feature>
<keyword evidence="5" id="KW-0378">Hydrolase</keyword>
<evidence type="ECO:0000256" key="5">
    <source>
        <dbReference type="ARBA" id="ARBA00022801"/>
    </source>
</evidence>
<feature type="domain" description="Reverse transcriptase RNase H-like" evidence="8">
    <location>
        <begin position="2"/>
        <end position="31"/>
    </location>
</feature>
<protein>
    <submittedName>
        <fullName evidence="10">Uncharacterized protein</fullName>
    </submittedName>
</protein>
<keyword evidence="2" id="KW-0548">Nucleotidyltransferase</keyword>
<dbReference type="PANTHER" id="PTHR37984:SF5">
    <property type="entry name" value="PROTEIN NYNRIN-LIKE"/>
    <property type="match status" value="1"/>
</dbReference>
<keyword evidence="1" id="KW-0808">Transferase</keyword>
<feature type="domain" description="Integrase zinc-binding" evidence="9">
    <location>
        <begin position="201"/>
        <end position="252"/>
    </location>
</feature>
<dbReference type="EMBL" id="QXFY01003266">
    <property type="protein sequence ID" value="KAE9286879.1"/>
    <property type="molecule type" value="Genomic_DNA"/>
</dbReference>
<evidence type="ECO:0000313" key="11">
    <source>
        <dbReference type="Proteomes" id="UP000486351"/>
    </source>
</evidence>